<evidence type="ECO:0000313" key="4">
    <source>
        <dbReference type="EMBL" id="SMD84109.1"/>
    </source>
</evidence>
<reference evidence="3 7" key="3">
    <citation type="submission" date="2023-03" db="EMBL/GenBank/DDBJ databases">
        <title>Genetic diversity of Bacillus cereus sensu lato isolates from Slovenia.</title>
        <authorList>
            <person name="Abdelli M."/>
        </authorList>
    </citation>
    <scope>NUCLEOTIDE SEQUENCE [LARGE SCALE GENOMIC DNA]</scope>
    <source>
        <strain evidence="3 7">SIBC61B</strain>
    </source>
</reference>
<reference evidence="4 5" key="1">
    <citation type="submission" date="2017-04" db="EMBL/GenBank/DDBJ databases">
        <authorList>
            <person name="Criscuolo A."/>
        </authorList>
    </citation>
    <scope>NUCLEOTIDE SEQUENCE [LARGE SCALE GENOMIC DNA]</scope>
    <source>
        <strain evidence="4">16-00174</strain>
    </source>
</reference>
<dbReference type="EMBL" id="VXCE01000008">
    <property type="protein sequence ID" value="KAA8477896.1"/>
    <property type="molecule type" value="Genomic_DNA"/>
</dbReference>
<evidence type="ECO:0000313" key="7">
    <source>
        <dbReference type="Proteomes" id="UP001221338"/>
    </source>
</evidence>
<sequence>MRENKFRAWDEELKKMYSGDEIEGEDNLNAWLSYGELAIYRVDDGEYTQLKNLQYAEIRDSEGIEIYEGDICKRTVFAFGEPRKFVGQVMMFEGCWWIDNGTAAVPLWNEMHILEIVGNIYENPELLKNITK</sequence>
<dbReference type="InterPro" id="IPR023385">
    <property type="entry name" value="YopX-like_C"/>
</dbReference>
<comment type="caution">
    <text evidence="2">The sequence shown here is derived from an EMBL/GenBank/DDBJ whole genome shotgun (WGS) entry which is preliminary data.</text>
</comment>
<protein>
    <submittedName>
        <fullName evidence="3">YopX family protein</fullName>
    </submittedName>
    <submittedName>
        <fullName evidence="4">YopX protein</fullName>
    </submittedName>
</protein>
<dbReference type="Proteomes" id="UP000325411">
    <property type="component" value="Unassembled WGS sequence"/>
</dbReference>
<accession>A0A5M9GTI8</accession>
<feature type="domain" description="YopX protein" evidence="1">
    <location>
        <begin position="5"/>
        <end position="128"/>
    </location>
</feature>
<evidence type="ECO:0000313" key="5">
    <source>
        <dbReference type="Proteomes" id="UP000194422"/>
    </source>
</evidence>
<dbReference type="Gene3D" id="2.30.30.290">
    <property type="entry name" value="YopX-like domains"/>
    <property type="match status" value="1"/>
</dbReference>
<dbReference type="NCBIfam" id="TIGR01671">
    <property type="entry name" value="phage_TIGR01671"/>
    <property type="match status" value="1"/>
</dbReference>
<evidence type="ECO:0000313" key="3">
    <source>
        <dbReference type="EMBL" id="MDG0942360.1"/>
    </source>
</evidence>
<organism evidence="2 6">
    <name type="scientific">Bacillus paranthracis</name>
    <dbReference type="NCBI Taxonomy" id="2026186"/>
    <lineage>
        <taxon>Bacteria</taxon>
        <taxon>Bacillati</taxon>
        <taxon>Bacillota</taxon>
        <taxon>Bacilli</taxon>
        <taxon>Bacillales</taxon>
        <taxon>Bacillaceae</taxon>
        <taxon>Bacillus</taxon>
        <taxon>Bacillus cereus group</taxon>
    </lineage>
</organism>
<dbReference type="Proteomes" id="UP000194422">
    <property type="component" value="Unassembled WGS sequence"/>
</dbReference>
<name>A0A5M9GTI8_9BACI</name>
<evidence type="ECO:0000259" key="1">
    <source>
        <dbReference type="Pfam" id="PF09643"/>
    </source>
</evidence>
<dbReference type="InterPro" id="IPR010024">
    <property type="entry name" value="CHP16711"/>
</dbReference>
<evidence type="ECO:0000313" key="2">
    <source>
        <dbReference type="EMBL" id="KAA8477896.1"/>
    </source>
</evidence>
<dbReference type="EMBL" id="JARPRV010000007">
    <property type="protein sequence ID" value="MDG0942360.1"/>
    <property type="molecule type" value="Genomic_DNA"/>
</dbReference>
<dbReference type="AlphaFoldDB" id="A0A5M9GTI8"/>
<evidence type="ECO:0000313" key="6">
    <source>
        <dbReference type="Proteomes" id="UP000325411"/>
    </source>
</evidence>
<gene>
    <name evidence="4" type="ORF">BACERE00174_01731</name>
    <name evidence="2" type="ORF">FYW06_14405</name>
    <name evidence="3" type="ORF">P6U22_14255</name>
</gene>
<keyword evidence="7" id="KW-1185">Reference proteome</keyword>
<dbReference type="Pfam" id="PF09643">
    <property type="entry name" value="YopX"/>
    <property type="match status" value="1"/>
</dbReference>
<dbReference type="RefSeq" id="WP_001208936.1">
    <property type="nucleotide sequence ID" value="NZ_CP040880.1"/>
</dbReference>
<dbReference type="InterPro" id="IPR019096">
    <property type="entry name" value="YopX_protein"/>
</dbReference>
<reference evidence="2 6" key="2">
    <citation type="submission" date="2019-09" db="EMBL/GenBank/DDBJ databases">
        <authorList>
            <person name="Geng P."/>
            <person name="Wan X."/>
            <person name="Zhou G."/>
            <person name="Yuan Z."/>
            <person name="Hu X."/>
        </authorList>
    </citation>
    <scope>NUCLEOTIDE SEQUENCE [LARGE SCALE GENOMIC DNA]</scope>
    <source>
        <strain evidence="2 6">EFR-4</strain>
    </source>
</reference>
<dbReference type="SUPFAM" id="SSF159006">
    <property type="entry name" value="YopX-like"/>
    <property type="match status" value="1"/>
</dbReference>
<dbReference type="Proteomes" id="UP001221338">
    <property type="component" value="Unassembled WGS sequence"/>
</dbReference>
<proteinExistence type="predicted"/>
<dbReference type="EMBL" id="FWYW01000062">
    <property type="protein sequence ID" value="SMD84109.1"/>
    <property type="molecule type" value="Genomic_DNA"/>
</dbReference>